<reference evidence="2" key="1">
    <citation type="submission" date="2016-10" db="EMBL/GenBank/DDBJ databases">
        <authorList>
            <person name="Varghese N."/>
            <person name="Submissions S."/>
        </authorList>
    </citation>
    <scope>NUCLEOTIDE SEQUENCE [LARGE SCALE GENOMIC DNA]</scope>
    <source>
        <strain evidence="2">DSM 10014</strain>
    </source>
</reference>
<organism evidence="1 2">
    <name type="scientific">Sulfitobacter pontiacus</name>
    <dbReference type="NCBI Taxonomy" id="60137"/>
    <lineage>
        <taxon>Bacteria</taxon>
        <taxon>Pseudomonadati</taxon>
        <taxon>Pseudomonadota</taxon>
        <taxon>Alphaproteobacteria</taxon>
        <taxon>Rhodobacterales</taxon>
        <taxon>Roseobacteraceae</taxon>
        <taxon>Sulfitobacter</taxon>
    </lineage>
</organism>
<accession>A0A1H2UXH3</accession>
<protein>
    <submittedName>
        <fullName evidence="1">Uncharacterized protein</fullName>
    </submittedName>
</protein>
<dbReference type="AlphaFoldDB" id="A0A1H2UXH3"/>
<dbReference type="RefSeq" id="WP_074635186.1">
    <property type="nucleotide sequence ID" value="NZ_CP160849.1"/>
</dbReference>
<sequence length="60" mass="6402">MPAEITKLSVPVVGTKAEVHITLEDKKGSVFLNLAAEAAVTEEEVRELAKDALNEALKAI</sequence>
<proteinExistence type="predicted"/>
<gene>
    <name evidence="1" type="ORF">SAMN04488041_102655</name>
</gene>
<dbReference type="Proteomes" id="UP000183076">
    <property type="component" value="Unassembled WGS sequence"/>
</dbReference>
<name>A0A1H2UXH3_9RHOB</name>
<evidence type="ECO:0000313" key="2">
    <source>
        <dbReference type="Proteomes" id="UP000183076"/>
    </source>
</evidence>
<dbReference type="GeneID" id="94021625"/>
<evidence type="ECO:0000313" key="1">
    <source>
        <dbReference type="EMBL" id="SDW60800.1"/>
    </source>
</evidence>
<dbReference type="EMBL" id="FNNB01000002">
    <property type="protein sequence ID" value="SDW60800.1"/>
    <property type="molecule type" value="Genomic_DNA"/>
</dbReference>